<organism evidence="2 3">
    <name type="scientific">Youngiibacter multivorans</name>
    <dbReference type="NCBI Taxonomy" id="937251"/>
    <lineage>
        <taxon>Bacteria</taxon>
        <taxon>Bacillati</taxon>
        <taxon>Bacillota</taxon>
        <taxon>Clostridia</taxon>
        <taxon>Eubacteriales</taxon>
        <taxon>Clostridiaceae</taxon>
        <taxon>Youngiibacter</taxon>
    </lineage>
</organism>
<dbReference type="Gene3D" id="3.30.830.10">
    <property type="entry name" value="Metalloenzyme, LuxS/M16 peptidase-like"/>
    <property type="match status" value="2"/>
</dbReference>
<dbReference type="InterPro" id="IPR011249">
    <property type="entry name" value="Metalloenz_LuxS/M16"/>
</dbReference>
<dbReference type="EMBL" id="JAGGKC010000006">
    <property type="protein sequence ID" value="MBP1918601.1"/>
    <property type="molecule type" value="Genomic_DNA"/>
</dbReference>
<gene>
    <name evidence="2" type="ORF">J2Z34_001077</name>
</gene>
<evidence type="ECO:0000313" key="3">
    <source>
        <dbReference type="Proteomes" id="UP001519271"/>
    </source>
</evidence>
<evidence type="ECO:0000313" key="2">
    <source>
        <dbReference type="EMBL" id="MBP1918601.1"/>
    </source>
</evidence>
<dbReference type="SUPFAM" id="SSF63411">
    <property type="entry name" value="LuxS/MPP-like metallohydrolase"/>
    <property type="match status" value="2"/>
</dbReference>
<protein>
    <submittedName>
        <fullName evidence="2">Zn-dependent peptidase</fullName>
    </submittedName>
</protein>
<sequence length="426" mass="48714">MPDFNSSIGFYKSRKFKNNAISVIIPVGMGENVTGYNVLSQVLKRGTERFATSSEISRYLQDMYGSFFDIIIGKRGDKLFLTFYISFLDNRFTLYGEDLWEKAVDLIKEVIYRPRLVDGGFQSDIVSQEIDDQKLYIESQYDDKGHYNSIKVMEQGLLDSYSKPEFGTMEELAGLNGDLLLKLWNDLRSSEAYIQASGNIEDENRVSELLSGIFDEANGGLRVGRGLHDHVEPVFVKDLPKVEEAMKINQGKMSLLYSTNTDIFRGDYFSLAVMNSIFGGGAHSKLFNEVREKHSLCYYVYSTFDKFKGVMTISSGVDFKNFDKARELIELELEKMKTGDFTDEEITMSKTRLKATLVAMEDSMYNTMEYISSLRVYGIDYTIEDVIEGIEKVDRDRIMAVARRLQYITSHYLVKEDVSDVSDDRA</sequence>
<proteinExistence type="predicted"/>
<keyword evidence="3" id="KW-1185">Reference proteome</keyword>
<dbReference type="PANTHER" id="PTHR11851">
    <property type="entry name" value="METALLOPROTEASE"/>
    <property type="match status" value="1"/>
</dbReference>
<dbReference type="Pfam" id="PF05193">
    <property type="entry name" value="Peptidase_M16_C"/>
    <property type="match status" value="1"/>
</dbReference>
<evidence type="ECO:0000259" key="1">
    <source>
        <dbReference type="Pfam" id="PF05193"/>
    </source>
</evidence>
<dbReference type="NCBIfam" id="NF047422">
    <property type="entry name" value="YfmF_fam"/>
    <property type="match status" value="1"/>
</dbReference>
<dbReference type="PANTHER" id="PTHR11851:SF186">
    <property type="entry name" value="INACTIVE METALLOPROTEASE YMFF-RELATED"/>
    <property type="match status" value="1"/>
</dbReference>
<reference evidence="2 3" key="1">
    <citation type="submission" date="2021-03" db="EMBL/GenBank/DDBJ databases">
        <title>Genomic Encyclopedia of Type Strains, Phase IV (KMG-IV): sequencing the most valuable type-strain genomes for metagenomic binning, comparative biology and taxonomic classification.</title>
        <authorList>
            <person name="Goeker M."/>
        </authorList>
    </citation>
    <scope>NUCLEOTIDE SEQUENCE [LARGE SCALE GENOMIC DNA]</scope>
    <source>
        <strain evidence="2 3">DSM 6139</strain>
    </source>
</reference>
<dbReference type="InterPro" id="IPR050361">
    <property type="entry name" value="MPP/UQCRC_Complex"/>
</dbReference>
<dbReference type="Proteomes" id="UP001519271">
    <property type="component" value="Unassembled WGS sequence"/>
</dbReference>
<dbReference type="RefSeq" id="WP_209458825.1">
    <property type="nucleotide sequence ID" value="NZ_JAGGKC010000006.1"/>
</dbReference>
<feature type="domain" description="Peptidase M16 C-terminal" evidence="1">
    <location>
        <begin position="235"/>
        <end position="353"/>
    </location>
</feature>
<accession>A0ABS4G255</accession>
<name>A0ABS4G255_9CLOT</name>
<dbReference type="InterPro" id="IPR007863">
    <property type="entry name" value="Peptidase_M16_C"/>
</dbReference>
<comment type="caution">
    <text evidence="2">The sequence shown here is derived from an EMBL/GenBank/DDBJ whole genome shotgun (WGS) entry which is preliminary data.</text>
</comment>